<dbReference type="EMBL" id="MU970081">
    <property type="protein sequence ID" value="KAK9322242.1"/>
    <property type="molecule type" value="Genomic_DNA"/>
</dbReference>
<keyword evidence="2" id="KW-1185">Reference proteome</keyword>
<evidence type="ECO:0000313" key="1">
    <source>
        <dbReference type="EMBL" id="KAK9322242.1"/>
    </source>
</evidence>
<evidence type="ECO:0000313" key="2">
    <source>
        <dbReference type="Proteomes" id="UP001489719"/>
    </source>
</evidence>
<proteinExistence type="predicted"/>
<reference evidence="2" key="1">
    <citation type="journal article" date="2024" name="Front. Bioeng. Biotechnol.">
        <title>Genome-scale model development and genomic sequencing of the oleaginous clade Lipomyces.</title>
        <authorList>
            <person name="Czajka J.J."/>
            <person name="Han Y."/>
            <person name="Kim J."/>
            <person name="Mondo S.J."/>
            <person name="Hofstad B.A."/>
            <person name="Robles A."/>
            <person name="Haridas S."/>
            <person name="Riley R."/>
            <person name="LaButti K."/>
            <person name="Pangilinan J."/>
            <person name="Andreopoulos W."/>
            <person name="Lipzen A."/>
            <person name="Yan J."/>
            <person name="Wang M."/>
            <person name="Ng V."/>
            <person name="Grigoriev I.V."/>
            <person name="Spatafora J.W."/>
            <person name="Magnuson J.K."/>
            <person name="Baker S.E."/>
            <person name="Pomraning K.R."/>
        </authorList>
    </citation>
    <scope>NUCLEOTIDE SEQUENCE [LARGE SCALE GENOMIC DNA]</scope>
    <source>
        <strain evidence="2">CBS 10300</strain>
    </source>
</reference>
<gene>
    <name evidence="1" type="ORF">V1517DRAFT_324156</name>
</gene>
<name>A0ACC3TN05_9ASCO</name>
<protein>
    <submittedName>
        <fullName evidence="1">Uncharacterized protein</fullName>
    </submittedName>
</protein>
<accession>A0ACC3TN05</accession>
<comment type="caution">
    <text evidence="1">The sequence shown here is derived from an EMBL/GenBank/DDBJ whole genome shotgun (WGS) entry which is preliminary data.</text>
</comment>
<organism evidence="1 2">
    <name type="scientific">Lipomyces orientalis</name>
    <dbReference type="NCBI Taxonomy" id="1233043"/>
    <lineage>
        <taxon>Eukaryota</taxon>
        <taxon>Fungi</taxon>
        <taxon>Dikarya</taxon>
        <taxon>Ascomycota</taxon>
        <taxon>Saccharomycotina</taxon>
        <taxon>Lipomycetes</taxon>
        <taxon>Lipomycetales</taxon>
        <taxon>Lipomycetaceae</taxon>
        <taxon>Lipomyces</taxon>
    </lineage>
</organism>
<sequence length="862" mass="92901">MEYKYTPEELKDLAESPLSVRPERLKPNEDWMGPPILQINPPKANLSKPERDRGEDDPIRKYSSHVSKDKKPIGSRSKQDDIVLGPPKISFGSSSGLRKSVESDSADKSTESIDLDSSFARRIERSRDASGSSSLSTGSRLSASSRPQPSRTSSTSYGRRSTREEDGDDWKEVSSRHPRKSFGADDSEKFRKSKDDERGLKSESLNRDRRSRDVSGVVRRDEGSWRERDPEKERDRRETYSRDTKSERHSTISNRYMEKSPEWMDVPVENDGLNFSNSEFAHAVGNSNLASSAAPPSTTPSSLKPLSGGPTAHSIEEFQAWKARMKAADDERKGIKDTKPESLKNDLSAAESDSKARLSSYSSGTGGVDRFFGFVSQAVTTEEIKELSAGIESTKVKSPTDGPRSSRFSSFFKPEQISTPSREHSREEQVRSPENSAPAIASKLVVCHEDSPSAAEVKLDVDSSVPSADDDKEGFKRIMVMLGTKSNKSSRNSTPAPVESADSKVLAVTAATNFNQPEIETVPSSEGQNACVPPIISRSNSSAASDRMEAPNSNKDSSNAQFLMGLMSQSSKMRIQLQQSPQTLPGPETSGPLASPQPQQQHQQHQQVLPMMHQKAADANGQGHDVCPPHPPPGIGRSPGSFNDSGRLGPGDPRLQPLQPLSQPLPQWAGPPLGPNGLRMLSPQGNQRLLTPMAPNAQTAQPVRLVSANANSGILSPQLSNGMDAKSPQDISKQQRRSDGLGGPGNPVGQQQGYPPFPTGMIPPGVNLPPFPPGGLPPFFGMHGPPPPFPAGFPPPHLQHDPNLGIPPLPNMLPGGTRGAPPNGLPPFAFGPPPPGLGFNGVSGNMEGDLTRGPTDPQVSGK</sequence>
<dbReference type="Proteomes" id="UP001489719">
    <property type="component" value="Unassembled WGS sequence"/>
</dbReference>